<keyword evidence="2" id="KW-1185">Reference proteome</keyword>
<reference evidence="2" key="1">
    <citation type="submission" date="2010-08" db="EMBL/GenBank/DDBJ databases">
        <authorList>
            <consortium name="Caenorhabditis japonica Sequencing Consortium"/>
            <person name="Wilson R.K."/>
        </authorList>
    </citation>
    <scope>NUCLEOTIDE SEQUENCE [LARGE SCALE GENOMIC DNA]</scope>
    <source>
        <strain evidence="2">DF5081</strain>
    </source>
</reference>
<accession>A0A8R1E5J3</accession>
<protein>
    <submittedName>
        <fullName evidence="1">Uncharacterized protein</fullName>
    </submittedName>
</protein>
<evidence type="ECO:0000313" key="1">
    <source>
        <dbReference type="EnsemblMetazoa" id="CJA22423.1"/>
    </source>
</evidence>
<sequence>MEEEDGELLERRAKFPGNFTKLLMEREIHGGKRKYKFPGQTYQHHYQLFASAKPQIACELELNKIDNVRENGSQFGHLAECLGFSPDGRYLAFLSHGRTAISILRYSGVKNGPPADDEAGVERMFEHAEIFNMNNLPGYNSAQRESVEASWWTDDSSTLIVQLKFRKWLEDDDDQEENEENLCPTVLNLLVWIFKVTAVNSGSIY</sequence>
<dbReference type="EnsemblMetazoa" id="CJA22423.1">
    <property type="protein sequence ID" value="CJA22423.1"/>
    <property type="gene ID" value="WBGene00177995"/>
</dbReference>
<proteinExistence type="predicted"/>
<organism evidence="1 2">
    <name type="scientific">Caenorhabditis japonica</name>
    <dbReference type="NCBI Taxonomy" id="281687"/>
    <lineage>
        <taxon>Eukaryota</taxon>
        <taxon>Metazoa</taxon>
        <taxon>Ecdysozoa</taxon>
        <taxon>Nematoda</taxon>
        <taxon>Chromadorea</taxon>
        <taxon>Rhabditida</taxon>
        <taxon>Rhabditina</taxon>
        <taxon>Rhabditomorpha</taxon>
        <taxon>Rhabditoidea</taxon>
        <taxon>Rhabditidae</taxon>
        <taxon>Peloderinae</taxon>
        <taxon>Caenorhabditis</taxon>
    </lineage>
</organism>
<dbReference type="AlphaFoldDB" id="A0A8R1E5J3"/>
<reference evidence="1" key="2">
    <citation type="submission" date="2022-06" db="UniProtKB">
        <authorList>
            <consortium name="EnsemblMetazoa"/>
        </authorList>
    </citation>
    <scope>IDENTIFICATION</scope>
    <source>
        <strain evidence="1">DF5081</strain>
    </source>
</reference>
<evidence type="ECO:0000313" key="2">
    <source>
        <dbReference type="Proteomes" id="UP000005237"/>
    </source>
</evidence>
<dbReference type="Proteomes" id="UP000005237">
    <property type="component" value="Unassembled WGS sequence"/>
</dbReference>
<name>A0A8R1E5J3_CAEJA</name>